<dbReference type="SMART" id="SM00184">
    <property type="entry name" value="RING"/>
    <property type="match status" value="1"/>
</dbReference>
<dbReference type="InterPro" id="IPR013083">
    <property type="entry name" value="Znf_RING/FYVE/PHD"/>
</dbReference>
<evidence type="ECO:0000313" key="18">
    <source>
        <dbReference type="EMBL" id="SCU80847.1"/>
    </source>
</evidence>
<comment type="catalytic activity">
    <reaction evidence="1">
        <text>S-ubiquitinyl-[E2 ubiquitin-conjugating enzyme]-L-cysteine + [acceptor protein]-L-lysine = [E2 ubiquitin-conjugating enzyme]-L-cysteine + N(6)-ubiquitinyl-[acceptor protein]-L-lysine.</text>
        <dbReference type="EC" id="2.3.2.27"/>
    </reaction>
</comment>
<comment type="pathway">
    <text evidence="3">Protein modification; protein ubiquitination.</text>
</comment>
<dbReference type="GO" id="GO:0051865">
    <property type="term" value="P:protein autoubiquitination"/>
    <property type="evidence" value="ECO:0007669"/>
    <property type="project" value="EnsemblFungi"/>
</dbReference>
<dbReference type="InterPro" id="IPR057992">
    <property type="entry name" value="TPR_SYVN1_N"/>
</dbReference>
<evidence type="ECO:0000256" key="7">
    <source>
        <dbReference type="ARBA" id="ARBA00022692"/>
    </source>
</evidence>
<keyword evidence="6" id="KW-0808">Transferase</keyword>
<evidence type="ECO:0000256" key="10">
    <source>
        <dbReference type="ARBA" id="ARBA00022786"/>
    </source>
</evidence>
<evidence type="ECO:0000256" key="3">
    <source>
        <dbReference type="ARBA" id="ARBA00004906"/>
    </source>
</evidence>
<reference evidence="19" key="1">
    <citation type="submission" date="2016-03" db="EMBL/GenBank/DDBJ databases">
        <authorList>
            <person name="Devillers H."/>
        </authorList>
    </citation>
    <scope>NUCLEOTIDE SEQUENCE [LARGE SCALE GENOMIC DNA]</scope>
</reference>
<dbReference type="Proteomes" id="UP000190274">
    <property type="component" value="Chromosome B"/>
</dbReference>
<dbReference type="EMBL" id="LT598456">
    <property type="protein sequence ID" value="SCU80847.1"/>
    <property type="molecule type" value="Genomic_DNA"/>
</dbReference>
<dbReference type="Gene3D" id="3.30.40.10">
    <property type="entry name" value="Zinc/RING finger domain, C3HC4 (zinc finger)"/>
    <property type="match status" value="1"/>
</dbReference>
<evidence type="ECO:0000256" key="11">
    <source>
        <dbReference type="ARBA" id="ARBA00022824"/>
    </source>
</evidence>
<keyword evidence="12" id="KW-0862">Zinc</keyword>
<feature type="transmembrane region" description="Helical" evidence="16">
    <location>
        <begin position="105"/>
        <end position="122"/>
    </location>
</feature>
<dbReference type="GO" id="GO:0043161">
    <property type="term" value="P:proteasome-mediated ubiquitin-dependent protein catabolic process"/>
    <property type="evidence" value="ECO:0007669"/>
    <property type="project" value="TreeGrafter"/>
</dbReference>
<evidence type="ECO:0000256" key="16">
    <source>
        <dbReference type="SAM" id="Phobius"/>
    </source>
</evidence>
<dbReference type="InterPro" id="IPR001841">
    <property type="entry name" value="Znf_RING"/>
</dbReference>
<dbReference type="PROSITE" id="PS50089">
    <property type="entry name" value="ZF_RING_2"/>
    <property type="match status" value="1"/>
</dbReference>
<evidence type="ECO:0000256" key="4">
    <source>
        <dbReference type="ARBA" id="ARBA00010089"/>
    </source>
</evidence>
<keyword evidence="11" id="KW-0256">Endoplasmic reticulum</keyword>
<evidence type="ECO:0000256" key="5">
    <source>
        <dbReference type="ARBA" id="ARBA00012483"/>
    </source>
</evidence>
<dbReference type="UniPathway" id="UPA00143"/>
<keyword evidence="13 16" id="KW-1133">Transmembrane helix</keyword>
<keyword evidence="14 16" id="KW-0472">Membrane</keyword>
<evidence type="ECO:0000313" key="19">
    <source>
        <dbReference type="Proteomes" id="UP000190274"/>
    </source>
</evidence>
<dbReference type="GO" id="GO:0070936">
    <property type="term" value="P:protein K48-linked ubiquitination"/>
    <property type="evidence" value="ECO:0007669"/>
    <property type="project" value="EnsemblFungi"/>
</dbReference>
<dbReference type="Pfam" id="PF13639">
    <property type="entry name" value="zf-RING_2"/>
    <property type="match status" value="1"/>
</dbReference>
<evidence type="ECO:0000256" key="8">
    <source>
        <dbReference type="ARBA" id="ARBA00022723"/>
    </source>
</evidence>
<dbReference type="PANTHER" id="PTHR22763">
    <property type="entry name" value="RING ZINC FINGER PROTEIN"/>
    <property type="match status" value="1"/>
</dbReference>
<dbReference type="GO" id="GO:0030970">
    <property type="term" value="P:retrograde protein transport, ER to cytosol"/>
    <property type="evidence" value="ECO:0007669"/>
    <property type="project" value="EnsemblFungi"/>
</dbReference>
<organism evidence="18 19">
    <name type="scientific">Lachancea dasiensis</name>
    <dbReference type="NCBI Taxonomy" id="1072105"/>
    <lineage>
        <taxon>Eukaryota</taxon>
        <taxon>Fungi</taxon>
        <taxon>Dikarya</taxon>
        <taxon>Ascomycota</taxon>
        <taxon>Saccharomycotina</taxon>
        <taxon>Saccharomycetes</taxon>
        <taxon>Saccharomycetales</taxon>
        <taxon>Saccharomycetaceae</taxon>
        <taxon>Lachancea</taxon>
    </lineage>
</organism>
<gene>
    <name evidence="18" type="ORF">LADA_0B09846G</name>
</gene>
<feature type="transmembrane region" description="Helical" evidence="16">
    <location>
        <begin position="142"/>
        <end position="160"/>
    </location>
</feature>
<accession>A0A1G4IV04</accession>
<evidence type="ECO:0000256" key="2">
    <source>
        <dbReference type="ARBA" id="ARBA00004477"/>
    </source>
</evidence>
<dbReference type="GO" id="GO:0061630">
    <property type="term" value="F:ubiquitin protein ligase activity"/>
    <property type="evidence" value="ECO:0007669"/>
    <property type="project" value="UniProtKB-EC"/>
</dbReference>
<feature type="transmembrane region" description="Helical" evidence="16">
    <location>
        <begin position="181"/>
        <end position="201"/>
    </location>
</feature>
<dbReference type="OrthoDB" id="7759664at2759"/>
<dbReference type="GO" id="GO:0042802">
    <property type="term" value="F:identical protein binding"/>
    <property type="evidence" value="ECO:0007669"/>
    <property type="project" value="EnsemblFungi"/>
</dbReference>
<sequence length="511" mass="58414">MTAGIRRSQFAAYTVVTYLGAIWSVFTCVQCSMSFLEASIKLCQGVNLIIVANFVLINTILLWKGLTKLLFGELRLLEYEHIIERLSFTIVNSFFITSSFPDNEFLTVLAFTGVLIFVKAFHWVLKDRLEYVFQSTDEHTNIFGLICSKFVVNVFLLTFVDYKFIKFCYGGSASSIARSTMYLLFGTEFAVLLVDVLEVAMRTIINLTELYQFQCAYAQDGDDSTGLEGKFIYEKIVELICRISKLCVHAVLLTPSIIPFMVIKDIVLDIFSIYQTGRLIWKTLKNNRQLDEKLPDVSEDELRLLNDKMCIVCMEDLNFLHAEHATTHKLKAKRLPCNHILHLGCLKSWMERSQTCPICRVSVFDEKGNVARSTHRFSESQAAIPTENRDLPVSPTVNLTENLTPSTMHTSSTSYAAATSLRWYACPILPGSTANRVKFKMADSDGKELVVTLTHKKKIGIDERKEYFPNSRKIVIREESLERSYEVDRMKRRISDLESRVQELTKKARTE</sequence>
<dbReference type="GO" id="GO:0008270">
    <property type="term" value="F:zinc ion binding"/>
    <property type="evidence" value="ECO:0007669"/>
    <property type="project" value="UniProtKB-KW"/>
</dbReference>
<dbReference type="InterPro" id="IPR058051">
    <property type="entry name" value="Znf_RING_synoviolin"/>
</dbReference>
<comment type="subcellular location">
    <subcellularLocation>
        <location evidence="2">Endoplasmic reticulum membrane</location>
        <topology evidence="2">Multi-pass membrane protein</topology>
    </subcellularLocation>
</comment>
<proteinExistence type="inferred from homology"/>
<name>A0A1G4IV04_9SACH</name>
<feature type="transmembrane region" description="Helical" evidence="16">
    <location>
        <begin position="48"/>
        <end position="66"/>
    </location>
</feature>
<keyword evidence="9 15" id="KW-0863">Zinc-finger</keyword>
<dbReference type="STRING" id="1266660.A0A1G4IV04"/>
<dbReference type="CDD" id="cd16479">
    <property type="entry name" value="RING-H2_synoviolin"/>
    <property type="match status" value="1"/>
</dbReference>
<evidence type="ECO:0000256" key="15">
    <source>
        <dbReference type="PROSITE-ProRule" id="PRU00175"/>
    </source>
</evidence>
<protein>
    <recommendedName>
        <fullName evidence="5">RING-type E3 ubiquitin transferase</fullName>
        <ecNumber evidence="5">2.3.2.27</ecNumber>
    </recommendedName>
</protein>
<evidence type="ECO:0000256" key="13">
    <source>
        <dbReference type="ARBA" id="ARBA00022989"/>
    </source>
</evidence>
<feature type="domain" description="RING-type" evidence="17">
    <location>
        <begin position="310"/>
        <end position="360"/>
    </location>
</feature>
<dbReference type="EC" id="2.3.2.27" evidence="5"/>
<dbReference type="Pfam" id="PF25563">
    <property type="entry name" value="TPR_SYVN1_N"/>
    <property type="match status" value="1"/>
</dbReference>
<evidence type="ECO:0000256" key="9">
    <source>
        <dbReference type="ARBA" id="ARBA00022771"/>
    </source>
</evidence>
<keyword evidence="7 16" id="KW-0812">Transmembrane</keyword>
<dbReference type="GO" id="GO:0000839">
    <property type="term" value="C:Hrd1p ubiquitin ligase ERAD-L complex"/>
    <property type="evidence" value="ECO:0007669"/>
    <property type="project" value="EnsemblFungi"/>
</dbReference>
<evidence type="ECO:0000256" key="14">
    <source>
        <dbReference type="ARBA" id="ARBA00023136"/>
    </source>
</evidence>
<evidence type="ECO:0000256" key="1">
    <source>
        <dbReference type="ARBA" id="ARBA00000900"/>
    </source>
</evidence>
<dbReference type="SUPFAM" id="SSF57850">
    <property type="entry name" value="RING/U-box"/>
    <property type="match status" value="1"/>
</dbReference>
<dbReference type="AlphaFoldDB" id="A0A1G4IV04"/>
<dbReference type="InterPro" id="IPR050731">
    <property type="entry name" value="HRD1_E3_ubiq-ligases"/>
</dbReference>
<feature type="transmembrane region" description="Helical" evidence="16">
    <location>
        <begin position="12"/>
        <end position="36"/>
    </location>
</feature>
<dbReference type="GO" id="GO:0030968">
    <property type="term" value="P:endoplasmic reticulum unfolded protein response"/>
    <property type="evidence" value="ECO:0007669"/>
    <property type="project" value="EnsemblFungi"/>
</dbReference>
<keyword evidence="10" id="KW-0833">Ubl conjugation pathway</keyword>
<evidence type="ECO:0000259" key="17">
    <source>
        <dbReference type="PROSITE" id="PS50089"/>
    </source>
</evidence>
<dbReference type="GO" id="GO:0000838">
    <property type="term" value="C:Hrd1p ubiquitin ligase ERAD-M complex"/>
    <property type="evidence" value="ECO:0007669"/>
    <property type="project" value="EnsemblFungi"/>
</dbReference>
<dbReference type="GO" id="GO:0031505">
    <property type="term" value="P:fungal-type cell wall organization"/>
    <property type="evidence" value="ECO:0007669"/>
    <property type="project" value="EnsemblFungi"/>
</dbReference>
<comment type="similarity">
    <text evidence="4">Belongs to the HRD1 family.</text>
</comment>
<evidence type="ECO:0000256" key="12">
    <source>
        <dbReference type="ARBA" id="ARBA00022833"/>
    </source>
</evidence>
<dbReference type="PANTHER" id="PTHR22763:SF184">
    <property type="entry name" value="E3 UBIQUITIN-PROTEIN LIGASE SYNOVIOLIN"/>
    <property type="match status" value="1"/>
</dbReference>
<keyword evidence="19" id="KW-1185">Reference proteome</keyword>
<keyword evidence="8" id="KW-0479">Metal-binding</keyword>
<evidence type="ECO:0000256" key="6">
    <source>
        <dbReference type="ARBA" id="ARBA00022679"/>
    </source>
</evidence>